<accession>A0ACB9FER4</accession>
<dbReference type="Proteomes" id="UP001055879">
    <property type="component" value="Linkage Group LG01"/>
</dbReference>
<evidence type="ECO:0000313" key="2">
    <source>
        <dbReference type="Proteomes" id="UP001055879"/>
    </source>
</evidence>
<organism evidence="1 2">
    <name type="scientific">Arctium lappa</name>
    <name type="common">Greater burdock</name>
    <name type="synonym">Lappa major</name>
    <dbReference type="NCBI Taxonomy" id="4217"/>
    <lineage>
        <taxon>Eukaryota</taxon>
        <taxon>Viridiplantae</taxon>
        <taxon>Streptophyta</taxon>
        <taxon>Embryophyta</taxon>
        <taxon>Tracheophyta</taxon>
        <taxon>Spermatophyta</taxon>
        <taxon>Magnoliopsida</taxon>
        <taxon>eudicotyledons</taxon>
        <taxon>Gunneridae</taxon>
        <taxon>Pentapetalae</taxon>
        <taxon>asterids</taxon>
        <taxon>campanulids</taxon>
        <taxon>Asterales</taxon>
        <taxon>Asteraceae</taxon>
        <taxon>Carduoideae</taxon>
        <taxon>Cardueae</taxon>
        <taxon>Arctiinae</taxon>
        <taxon>Arctium</taxon>
    </lineage>
</organism>
<name>A0ACB9FER4_ARCLA</name>
<protein>
    <submittedName>
        <fullName evidence="1">Uncharacterized protein</fullName>
    </submittedName>
</protein>
<sequence>MSERIMITTTHVHTCPQFAPSFCLILSENSITHATVTPPHSRRFPSLPTPFPSSTFETRNLPSIYYSPPTFHLHKPPVSSTSTILPTIIDSQRFLQ</sequence>
<reference evidence="1 2" key="2">
    <citation type="journal article" date="2022" name="Mol. Ecol. Resour.">
        <title>The genomes of chicory, endive, great burdock and yacon provide insights into Asteraceae paleo-polyploidization history and plant inulin production.</title>
        <authorList>
            <person name="Fan W."/>
            <person name="Wang S."/>
            <person name="Wang H."/>
            <person name="Wang A."/>
            <person name="Jiang F."/>
            <person name="Liu H."/>
            <person name="Zhao H."/>
            <person name="Xu D."/>
            <person name="Zhang Y."/>
        </authorList>
    </citation>
    <scope>NUCLEOTIDE SEQUENCE [LARGE SCALE GENOMIC DNA]</scope>
    <source>
        <strain evidence="2">cv. Niubang</strain>
    </source>
</reference>
<gene>
    <name evidence="1" type="ORF">L6452_00761</name>
</gene>
<dbReference type="EMBL" id="CM042047">
    <property type="protein sequence ID" value="KAI3769652.1"/>
    <property type="molecule type" value="Genomic_DNA"/>
</dbReference>
<comment type="caution">
    <text evidence="1">The sequence shown here is derived from an EMBL/GenBank/DDBJ whole genome shotgun (WGS) entry which is preliminary data.</text>
</comment>
<evidence type="ECO:0000313" key="1">
    <source>
        <dbReference type="EMBL" id="KAI3769652.1"/>
    </source>
</evidence>
<reference evidence="2" key="1">
    <citation type="journal article" date="2022" name="Mol. Ecol. Resour.">
        <title>The genomes of chicory, endive, great burdock and yacon provide insights into Asteraceae palaeo-polyploidization history and plant inulin production.</title>
        <authorList>
            <person name="Fan W."/>
            <person name="Wang S."/>
            <person name="Wang H."/>
            <person name="Wang A."/>
            <person name="Jiang F."/>
            <person name="Liu H."/>
            <person name="Zhao H."/>
            <person name="Xu D."/>
            <person name="Zhang Y."/>
        </authorList>
    </citation>
    <scope>NUCLEOTIDE SEQUENCE [LARGE SCALE GENOMIC DNA]</scope>
    <source>
        <strain evidence="2">cv. Niubang</strain>
    </source>
</reference>
<proteinExistence type="predicted"/>
<keyword evidence="2" id="KW-1185">Reference proteome</keyword>